<sequence>MGGGGNKIWSRQSMIWVILFTEGNKYRQSSRNKHKTVSPVHS</sequence>
<reference evidence="1" key="1">
    <citation type="submission" date="2014-11" db="EMBL/GenBank/DDBJ databases">
        <authorList>
            <person name="Amaro Gonzalez C."/>
        </authorList>
    </citation>
    <scope>NUCLEOTIDE SEQUENCE</scope>
</reference>
<proteinExistence type="predicted"/>
<accession>A0A0E9TIF6</accession>
<organism evidence="1">
    <name type="scientific">Anguilla anguilla</name>
    <name type="common">European freshwater eel</name>
    <name type="synonym">Muraena anguilla</name>
    <dbReference type="NCBI Taxonomy" id="7936"/>
    <lineage>
        <taxon>Eukaryota</taxon>
        <taxon>Metazoa</taxon>
        <taxon>Chordata</taxon>
        <taxon>Craniata</taxon>
        <taxon>Vertebrata</taxon>
        <taxon>Euteleostomi</taxon>
        <taxon>Actinopterygii</taxon>
        <taxon>Neopterygii</taxon>
        <taxon>Teleostei</taxon>
        <taxon>Anguilliformes</taxon>
        <taxon>Anguillidae</taxon>
        <taxon>Anguilla</taxon>
    </lineage>
</organism>
<reference evidence="1" key="2">
    <citation type="journal article" date="2015" name="Fish Shellfish Immunol.">
        <title>Early steps in the European eel (Anguilla anguilla)-Vibrio vulnificus interaction in the gills: Role of the RtxA13 toxin.</title>
        <authorList>
            <person name="Callol A."/>
            <person name="Pajuelo D."/>
            <person name="Ebbesson L."/>
            <person name="Teles M."/>
            <person name="MacKenzie S."/>
            <person name="Amaro C."/>
        </authorList>
    </citation>
    <scope>NUCLEOTIDE SEQUENCE</scope>
</reference>
<dbReference type="AlphaFoldDB" id="A0A0E9TIF6"/>
<protein>
    <submittedName>
        <fullName evidence="1">Uncharacterized protein</fullName>
    </submittedName>
</protein>
<evidence type="ECO:0000313" key="1">
    <source>
        <dbReference type="EMBL" id="JAH53222.1"/>
    </source>
</evidence>
<dbReference type="EMBL" id="GBXM01055355">
    <property type="protein sequence ID" value="JAH53222.1"/>
    <property type="molecule type" value="Transcribed_RNA"/>
</dbReference>
<name>A0A0E9TIF6_ANGAN</name>